<dbReference type="InterPro" id="IPR012493">
    <property type="entry name" value="Renin_rcpt"/>
</dbReference>
<feature type="transmembrane region" description="Helical" evidence="1">
    <location>
        <begin position="358"/>
        <end position="378"/>
    </location>
</feature>
<dbReference type="AlphaFoldDB" id="A0A8S1LWU3"/>
<feature type="chain" id="PRO_5035912212" description="Transmembrane protein" evidence="2">
    <location>
        <begin position="19"/>
        <end position="399"/>
    </location>
</feature>
<dbReference type="OMA" id="CAMNKLA"/>
<accession>A0A8S1LWU3</accession>
<keyword evidence="4" id="KW-1185">Reference proteome</keyword>
<keyword evidence="1" id="KW-0472">Membrane</keyword>
<dbReference type="GO" id="GO:0038023">
    <property type="term" value="F:signaling receptor activity"/>
    <property type="evidence" value="ECO:0007669"/>
    <property type="project" value="InterPro"/>
</dbReference>
<dbReference type="GO" id="GO:0009897">
    <property type="term" value="C:external side of plasma membrane"/>
    <property type="evidence" value="ECO:0007669"/>
    <property type="project" value="TreeGrafter"/>
</dbReference>
<proteinExistence type="predicted"/>
<organism evidence="3 4">
    <name type="scientific">Paramecium primaurelia</name>
    <dbReference type="NCBI Taxonomy" id="5886"/>
    <lineage>
        <taxon>Eukaryota</taxon>
        <taxon>Sar</taxon>
        <taxon>Alveolata</taxon>
        <taxon>Ciliophora</taxon>
        <taxon>Intramacronucleata</taxon>
        <taxon>Oligohymenophorea</taxon>
        <taxon>Peniculida</taxon>
        <taxon>Parameciidae</taxon>
        <taxon>Paramecium</taxon>
    </lineage>
</organism>
<protein>
    <recommendedName>
        <fullName evidence="5">Transmembrane protein</fullName>
    </recommendedName>
</protein>
<dbReference type="PANTHER" id="PTHR13351:SF1">
    <property type="entry name" value="RENIN RECEPTOR"/>
    <property type="match status" value="1"/>
</dbReference>
<keyword evidence="2" id="KW-0732">Signal</keyword>
<gene>
    <name evidence="3" type="ORF">PPRIM_AZ9-3.1.T0500272</name>
</gene>
<keyword evidence="1" id="KW-0812">Transmembrane</keyword>
<dbReference type="Proteomes" id="UP000688137">
    <property type="component" value="Unassembled WGS sequence"/>
</dbReference>
<comment type="caution">
    <text evidence="3">The sequence shown here is derived from an EMBL/GenBank/DDBJ whole genome shotgun (WGS) entry which is preliminary data.</text>
</comment>
<name>A0A8S1LWU3_PARPR</name>
<evidence type="ECO:0000256" key="1">
    <source>
        <dbReference type="SAM" id="Phobius"/>
    </source>
</evidence>
<evidence type="ECO:0008006" key="5">
    <source>
        <dbReference type="Google" id="ProtNLM"/>
    </source>
</evidence>
<reference evidence="3" key="1">
    <citation type="submission" date="2021-01" db="EMBL/GenBank/DDBJ databases">
        <authorList>
            <consortium name="Genoscope - CEA"/>
            <person name="William W."/>
        </authorList>
    </citation>
    <scope>NUCLEOTIDE SEQUENCE</scope>
</reference>
<evidence type="ECO:0000313" key="4">
    <source>
        <dbReference type="Proteomes" id="UP000688137"/>
    </source>
</evidence>
<evidence type="ECO:0000256" key="2">
    <source>
        <dbReference type="SAM" id="SignalP"/>
    </source>
</evidence>
<sequence length="399" mass="46538">MKTLVFIICVVYTFASHAYLYPFNENNAQDLEGLNQKQIAQLIKYNIGLVEHVSQDQQKAYEQLIISFGKGNILTPTEMNYLILIESDKLYQGQESNQQRITEGYAQSFKVLEREQKSIMETLFGQQADSLISKANKLFNNNNLGFKIYQNEDDLDVNYLQWTVTLYLGKNNEVYLYEPKKDKSYKVDQSLEKCVDNFFGTTFDYAPKDNKIYKYNTNEMLDITQDNQDQIIGFLKDICAMNKLATNFKKNNSPNFLSIINKSIAKLEKILNEQEIDLVYDMMRIAHKKLSKNFRNTFESEDLFGLILIEEEKNPLITTTKESAKVQRILMETRTRMLNQVTQTNSSTYVMNATTYQIYVWFGVFFVIVLIGIIYSMVTMDIQKDTLLYAKFLTTDQRN</sequence>
<feature type="signal peptide" evidence="2">
    <location>
        <begin position="1"/>
        <end position="18"/>
    </location>
</feature>
<keyword evidence="1" id="KW-1133">Transmembrane helix</keyword>
<evidence type="ECO:0000313" key="3">
    <source>
        <dbReference type="EMBL" id="CAD8073228.1"/>
    </source>
</evidence>
<dbReference type="EMBL" id="CAJJDM010000050">
    <property type="protein sequence ID" value="CAD8073228.1"/>
    <property type="molecule type" value="Genomic_DNA"/>
</dbReference>
<dbReference type="PANTHER" id="PTHR13351">
    <property type="entry name" value="RENIN RECEPTOR"/>
    <property type="match status" value="1"/>
</dbReference>